<comment type="caution">
    <text evidence="1">The sequence shown here is derived from an EMBL/GenBank/DDBJ whole genome shotgun (WGS) entry which is preliminary data.</text>
</comment>
<protein>
    <submittedName>
        <fullName evidence="1">Uncharacterized protein</fullName>
    </submittedName>
</protein>
<dbReference type="EMBL" id="PGGS01000457">
    <property type="protein sequence ID" value="PNH03835.1"/>
    <property type="molecule type" value="Genomic_DNA"/>
</dbReference>
<organism evidence="1 2">
    <name type="scientific">Tetrabaena socialis</name>
    <dbReference type="NCBI Taxonomy" id="47790"/>
    <lineage>
        <taxon>Eukaryota</taxon>
        <taxon>Viridiplantae</taxon>
        <taxon>Chlorophyta</taxon>
        <taxon>core chlorophytes</taxon>
        <taxon>Chlorophyceae</taxon>
        <taxon>CS clade</taxon>
        <taxon>Chlamydomonadales</taxon>
        <taxon>Tetrabaenaceae</taxon>
        <taxon>Tetrabaena</taxon>
    </lineage>
</organism>
<keyword evidence="2" id="KW-1185">Reference proteome</keyword>
<name>A0A2J7ZU82_9CHLO</name>
<dbReference type="AlphaFoldDB" id="A0A2J7ZU82"/>
<reference evidence="1 2" key="1">
    <citation type="journal article" date="2017" name="Mol. Biol. Evol.">
        <title>The 4-celled Tetrabaena socialis nuclear genome reveals the essential components for genetic control of cell number at the origin of multicellularity in the volvocine lineage.</title>
        <authorList>
            <person name="Featherston J."/>
            <person name="Arakaki Y."/>
            <person name="Hanschen E.R."/>
            <person name="Ferris P.J."/>
            <person name="Michod R.E."/>
            <person name="Olson B.J.S.C."/>
            <person name="Nozaki H."/>
            <person name="Durand P.M."/>
        </authorList>
    </citation>
    <scope>NUCLEOTIDE SEQUENCE [LARGE SCALE GENOMIC DNA]</scope>
    <source>
        <strain evidence="1 2">NIES-571</strain>
    </source>
</reference>
<evidence type="ECO:0000313" key="2">
    <source>
        <dbReference type="Proteomes" id="UP000236333"/>
    </source>
</evidence>
<proteinExistence type="predicted"/>
<sequence>MEFERDMELKTSLFFPPTNRGKPARSFQREAQPFFGPTLTNAASEFKSRLILPYEDLEAATHDVEAALNHASWCSAGTASECCSPSSCNCSDADSNDSGTLESWPSWSEHSADLLEGGWLCSSSSEPAEAIQRLDASQPQGAAGEPWTALKPPTGLLERRGGSALQEQQQQQLGGMWVRHACHTADADDLVVPCWLAAEVDRLVANVVLGALWADDEEDLY</sequence>
<evidence type="ECO:0000313" key="1">
    <source>
        <dbReference type="EMBL" id="PNH03835.1"/>
    </source>
</evidence>
<dbReference type="Proteomes" id="UP000236333">
    <property type="component" value="Unassembled WGS sequence"/>
</dbReference>
<accession>A0A2J7ZU82</accession>
<gene>
    <name evidence="1" type="ORF">TSOC_010076</name>
</gene>